<dbReference type="Pfam" id="PF00348">
    <property type="entry name" value="polyprenyl_synt"/>
    <property type="match status" value="1"/>
</dbReference>
<sequence length="582" mass="64445">MVDREDVANARIESATSQSSSTIKLVPGDRRVRELIRGEAIREAGTFDQSLPLTRSRLEKAAEDLLKRLNLPRGYLGWTMVAIGSAFWQPQVMNVPFQRRLLLLPHCMRNVSLCAASYSKEGLACLGCGGCSLGWLGEIARAKGYRILIAEGSPVVLRLILSGEADALLGVACLNSLERSLERILMAGIPCMAVPLLVDRCQDTVTDEDWIVEMIETPYVPHTLVGRSYLPLMRLAVRIVRDSAEELLPRQPATTSAGNTAEDPLSVTEDIGYGYLKEGGKYYRPFITLGVYDAMEGGRLARLSGSGQPEIPDYVQRVALAVEVFHKASLVHDDIEDGDHYRYGRTTLHERWGIPIALNVGDYLVGLGYSAIASSGAPAELTADLVRMFSQAHVELCSGQGAELWLARNPLEPVRVPQILRIYAMKTGPAFEVSILAGLRLAGPLPKWVSQIRKFAHAFGIAFQIQNDLSDWEMEEDNKKLLGTDLLSRRPTLFWALGWHLLGMRFADMMTALPPDVSKDAVLEKVHAVRSEFERRGVFAAAEKIFRKERDRAVALASAIPHEEVRQFLVYLAEAVLRTGRV</sequence>
<dbReference type="OrthoDB" id="230531at2"/>
<dbReference type="Proteomes" id="UP000215086">
    <property type="component" value="Chromosome"/>
</dbReference>
<dbReference type="GO" id="GO:0008299">
    <property type="term" value="P:isoprenoid biosynthetic process"/>
    <property type="evidence" value="ECO:0007669"/>
    <property type="project" value="InterPro"/>
</dbReference>
<dbReference type="PANTHER" id="PTHR12001:SF69">
    <property type="entry name" value="ALL TRANS-POLYPRENYL-DIPHOSPHATE SYNTHASE PDSS1"/>
    <property type="match status" value="1"/>
</dbReference>
<dbReference type="GO" id="GO:0046872">
    <property type="term" value="F:metal ion binding"/>
    <property type="evidence" value="ECO:0007669"/>
    <property type="project" value="UniProtKB-KW"/>
</dbReference>
<evidence type="ECO:0000256" key="3">
    <source>
        <dbReference type="ARBA" id="ARBA00022679"/>
    </source>
</evidence>
<evidence type="ECO:0000313" key="7">
    <source>
        <dbReference type="Proteomes" id="UP000215086"/>
    </source>
</evidence>
<evidence type="ECO:0000256" key="4">
    <source>
        <dbReference type="ARBA" id="ARBA00022723"/>
    </source>
</evidence>
<dbReference type="InterPro" id="IPR008949">
    <property type="entry name" value="Isoprenoid_synthase_dom_sf"/>
</dbReference>
<dbReference type="Pfam" id="PF01976">
    <property type="entry name" value="DUF116"/>
    <property type="match status" value="1"/>
</dbReference>
<dbReference type="KEGG" id="ttf:THTE_2307"/>
<keyword evidence="5" id="KW-0460">Magnesium</keyword>
<dbReference type="InterPro" id="IPR002829">
    <property type="entry name" value="DUF116"/>
</dbReference>
<evidence type="ECO:0000256" key="2">
    <source>
        <dbReference type="ARBA" id="ARBA00006706"/>
    </source>
</evidence>
<accession>A0A286RG16</accession>
<dbReference type="GO" id="GO:0004659">
    <property type="term" value="F:prenyltransferase activity"/>
    <property type="evidence" value="ECO:0007669"/>
    <property type="project" value="InterPro"/>
</dbReference>
<comment type="cofactor">
    <cofactor evidence="1">
        <name>Mg(2+)</name>
        <dbReference type="ChEBI" id="CHEBI:18420"/>
    </cofactor>
</comment>
<reference evidence="6 7" key="1">
    <citation type="journal article" name="Front. Microbiol.">
        <title>Sugar Metabolism of the First Thermophilic Planctomycete Thermogutta terrifontis: Comparative Genomic and Transcriptomic Approaches.</title>
        <authorList>
            <person name="Elcheninov A.G."/>
            <person name="Menzel P."/>
            <person name="Gudbergsdottir S.R."/>
            <person name="Slesarev A.I."/>
            <person name="Kadnikov V.V."/>
            <person name="Krogh A."/>
            <person name="Bonch-Osmolovskaya E.A."/>
            <person name="Peng X."/>
            <person name="Kublanov I.V."/>
        </authorList>
    </citation>
    <scope>NUCLEOTIDE SEQUENCE [LARGE SCALE GENOMIC DNA]</scope>
    <source>
        <strain evidence="6 7">R1</strain>
    </source>
</reference>
<evidence type="ECO:0000256" key="1">
    <source>
        <dbReference type="ARBA" id="ARBA00001946"/>
    </source>
</evidence>
<keyword evidence="4" id="KW-0479">Metal-binding</keyword>
<dbReference type="EMBL" id="CP018477">
    <property type="protein sequence ID" value="ASV74909.1"/>
    <property type="molecule type" value="Genomic_DNA"/>
</dbReference>
<name>A0A286RG16_9BACT</name>
<comment type="similarity">
    <text evidence="2">Belongs to the FPP/GGPP synthase family.</text>
</comment>
<evidence type="ECO:0000313" key="6">
    <source>
        <dbReference type="EMBL" id="ASV74909.1"/>
    </source>
</evidence>
<dbReference type="PANTHER" id="PTHR12001">
    <property type="entry name" value="GERANYLGERANYL PYROPHOSPHATE SYNTHASE"/>
    <property type="match status" value="1"/>
</dbReference>
<organism evidence="6 7">
    <name type="scientific">Thermogutta terrifontis</name>
    <dbReference type="NCBI Taxonomy" id="1331910"/>
    <lineage>
        <taxon>Bacteria</taxon>
        <taxon>Pseudomonadati</taxon>
        <taxon>Planctomycetota</taxon>
        <taxon>Planctomycetia</taxon>
        <taxon>Pirellulales</taxon>
        <taxon>Thermoguttaceae</taxon>
        <taxon>Thermogutta</taxon>
    </lineage>
</organism>
<protein>
    <submittedName>
        <fullName evidence="6">Octaprenyl diphosphate synthase</fullName>
    </submittedName>
</protein>
<keyword evidence="7" id="KW-1185">Reference proteome</keyword>
<dbReference type="RefSeq" id="WP_095415105.1">
    <property type="nucleotide sequence ID" value="NZ_CP018477.1"/>
</dbReference>
<dbReference type="SFLD" id="SFLDS00005">
    <property type="entry name" value="Isoprenoid_Synthase_Type_I"/>
    <property type="match status" value="1"/>
</dbReference>
<keyword evidence="3" id="KW-0808">Transferase</keyword>
<dbReference type="SUPFAM" id="SSF48576">
    <property type="entry name" value="Terpenoid synthases"/>
    <property type="match status" value="1"/>
</dbReference>
<gene>
    <name evidence="6" type="ORF">THTE_2307</name>
</gene>
<proteinExistence type="inferred from homology"/>
<dbReference type="Gene3D" id="1.10.600.10">
    <property type="entry name" value="Farnesyl Diphosphate Synthase"/>
    <property type="match status" value="1"/>
</dbReference>
<evidence type="ECO:0000256" key="5">
    <source>
        <dbReference type="ARBA" id="ARBA00022842"/>
    </source>
</evidence>
<dbReference type="InterPro" id="IPR000092">
    <property type="entry name" value="Polyprenyl_synt"/>
</dbReference>
<dbReference type="AlphaFoldDB" id="A0A286RG16"/>